<name>I1HQS4_BRADI</name>
<keyword evidence="5" id="KW-1185">Reference proteome</keyword>
<gene>
    <name evidence="4" type="primary">LOC100837568</name>
    <name evidence="3" type="ORF">BRADI_2g47710v3</name>
</gene>
<dbReference type="RefSeq" id="XP_010232204.1">
    <property type="nucleotide sequence ID" value="XM_010233902.3"/>
</dbReference>
<sequence length="74" mass="8033">MPKPTFVLAITLLIVLFNASAGQNIVVEIDNAVSSKSIKGHSRKILTEIQDYDYGGANSRHDPRRRPGNGGRNG</sequence>
<dbReference type="OrthoDB" id="1681778at2759"/>
<dbReference type="OMA" id="NNMPKDT"/>
<dbReference type="KEGG" id="bdi:100837568"/>
<reference evidence="3 4" key="1">
    <citation type="journal article" date="2010" name="Nature">
        <title>Genome sequencing and analysis of the model grass Brachypodium distachyon.</title>
        <authorList>
            <consortium name="International Brachypodium Initiative"/>
        </authorList>
    </citation>
    <scope>NUCLEOTIDE SEQUENCE [LARGE SCALE GENOMIC DNA]</scope>
    <source>
        <strain evidence="3">Bd21</strain>
        <strain evidence="4">cv. Bd21</strain>
    </source>
</reference>
<evidence type="ECO:0000313" key="5">
    <source>
        <dbReference type="Proteomes" id="UP000008810"/>
    </source>
</evidence>
<dbReference type="GeneID" id="100837568"/>
<evidence type="ECO:0000256" key="2">
    <source>
        <dbReference type="SAM" id="SignalP"/>
    </source>
</evidence>
<reference evidence="3" key="2">
    <citation type="submission" date="2017-06" db="EMBL/GenBank/DDBJ databases">
        <title>WGS assembly of Brachypodium distachyon.</title>
        <authorList>
            <consortium name="The International Brachypodium Initiative"/>
            <person name="Lucas S."/>
            <person name="Harmon-Smith M."/>
            <person name="Lail K."/>
            <person name="Tice H."/>
            <person name="Grimwood J."/>
            <person name="Bruce D."/>
            <person name="Barry K."/>
            <person name="Shu S."/>
            <person name="Lindquist E."/>
            <person name="Wang M."/>
            <person name="Pitluck S."/>
            <person name="Vogel J.P."/>
            <person name="Garvin D.F."/>
            <person name="Mockler T.C."/>
            <person name="Schmutz J."/>
            <person name="Rokhsar D."/>
            <person name="Bevan M.W."/>
        </authorList>
    </citation>
    <scope>NUCLEOTIDE SEQUENCE</scope>
    <source>
        <strain evidence="3">Bd21</strain>
    </source>
</reference>
<feature type="region of interest" description="Disordered" evidence="1">
    <location>
        <begin position="53"/>
        <end position="74"/>
    </location>
</feature>
<reference evidence="4" key="3">
    <citation type="submission" date="2018-08" db="UniProtKB">
        <authorList>
            <consortium name="EnsemblPlants"/>
        </authorList>
    </citation>
    <scope>IDENTIFICATION</scope>
    <source>
        <strain evidence="4">cv. Bd21</strain>
    </source>
</reference>
<keyword evidence="2" id="KW-0732">Signal</keyword>
<feature type="chain" id="PRO_5014094739" evidence="2">
    <location>
        <begin position="23"/>
        <end position="74"/>
    </location>
</feature>
<evidence type="ECO:0000313" key="3">
    <source>
        <dbReference type="EMBL" id="KQK09392.1"/>
    </source>
</evidence>
<dbReference type="ExpressionAtlas" id="I1HQS4">
    <property type="expression patterns" value="baseline and differential"/>
</dbReference>
<dbReference type="EMBL" id="CM000881">
    <property type="protein sequence ID" value="KQK09392.1"/>
    <property type="molecule type" value="Genomic_DNA"/>
</dbReference>
<dbReference type="PANTHER" id="PTHR34467:SF2">
    <property type="entry name" value="OS01G0705400 PROTEIN"/>
    <property type="match status" value="1"/>
</dbReference>
<dbReference type="AlphaFoldDB" id="I1HQS4"/>
<evidence type="ECO:0000313" key="4">
    <source>
        <dbReference type="EnsemblPlants" id="KQK09392"/>
    </source>
</evidence>
<protein>
    <submittedName>
        <fullName evidence="3 4">Uncharacterized protein</fullName>
    </submittedName>
</protein>
<dbReference type="Gramene" id="KQK09392">
    <property type="protein sequence ID" value="KQK09392"/>
    <property type="gene ID" value="BRADI_2g47710v3"/>
</dbReference>
<dbReference type="eggNOG" id="ENOG502SC5F">
    <property type="taxonomic scope" value="Eukaryota"/>
</dbReference>
<dbReference type="Proteomes" id="UP000008810">
    <property type="component" value="Chromosome 2"/>
</dbReference>
<feature type="signal peptide" evidence="2">
    <location>
        <begin position="1"/>
        <end position="22"/>
    </location>
</feature>
<evidence type="ECO:0000256" key="1">
    <source>
        <dbReference type="SAM" id="MobiDB-lite"/>
    </source>
</evidence>
<dbReference type="PANTHER" id="PTHR34467">
    <property type="entry name" value="TRANSMEMBRANE PROTEIN"/>
    <property type="match status" value="1"/>
</dbReference>
<accession>I1HQS4</accession>
<dbReference type="EnsemblPlants" id="KQK09392">
    <property type="protein sequence ID" value="KQK09392"/>
    <property type="gene ID" value="BRADI_2g47710v3"/>
</dbReference>
<organism evidence="3">
    <name type="scientific">Brachypodium distachyon</name>
    <name type="common">Purple false brome</name>
    <name type="synonym">Trachynia distachya</name>
    <dbReference type="NCBI Taxonomy" id="15368"/>
    <lineage>
        <taxon>Eukaryota</taxon>
        <taxon>Viridiplantae</taxon>
        <taxon>Streptophyta</taxon>
        <taxon>Embryophyta</taxon>
        <taxon>Tracheophyta</taxon>
        <taxon>Spermatophyta</taxon>
        <taxon>Magnoliopsida</taxon>
        <taxon>Liliopsida</taxon>
        <taxon>Poales</taxon>
        <taxon>Poaceae</taxon>
        <taxon>BOP clade</taxon>
        <taxon>Pooideae</taxon>
        <taxon>Stipodae</taxon>
        <taxon>Brachypodieae</taxon>
        <taxon>Brachypodium</taxon>
    </lineage>
</organism>
<proteinExistence type="predicted"/>